<evidence type="ECO:0000313" key="1">
    <source>
        <dbReference type="EMBL" id="XBH01637.1"/>
    </source>
</evidence>
<protein>
    <recommendedName>
        <fullName evidence="2">Transposase</fullName>
    </recommendedName>
</protein>
<name>A0AAU7C9J0_9BACT</name>
<dbReference type="AlphaFoldDB" id="A0AAU7C9J0"/>
<reference evidence="1" key="1">
    <citation type="submission" date="2024-05" db="EMBL/GenBank/DDBJ databases">
        <title>Planctomycetes of the genus Singulisphaera possess chitinolytic capabilities.</title>
        <authorList>
            <person name="Ivanova A."/>
        </authorList>
    </citation>
    <scope>NUCLEOTIDE SEQUENCE</scope>
    <source>
        <strain evidence="1">Ch08T</strain>
    </source>
</reference>
<dbReference type="EMBL" id="CP155447">
    <property type="protein sequence ID" value="XBH01637.1"/>
    <property type="molecule type" value="Genomic_DNA"/>
</dbReference>
<dbReference type="RefSeq" id="WP_406694381.1">
    <property type="nucleotide sequence ID" value="NZ_CP155447.1"/>
</dbReference>
<accession>A0AAU7C9J0</accession>
<sequence length="105" mass="11736">MDVMRCETVDGVLKELAMFALAYNLVRSVMGDSARLQGVGPDRIGLVDTVRWLIGIEGGDLSVLAVNPSRSGRVESRVKKRRGKQYMLMTKPRSELRKSLPIKNF</sequence>
<evidence type="ECO:0008006" key="2">
    <source>
        <dbReference type="Google" id="ProtNLM"/>
    </source>
</evidence>
<organism evidence="1">
    <name type="scientific">Singulisphaera sp. Ch08</name>
    <dbReference type="NCBI Taxonomy" id="3120278"/>
    <lineage>
        <taxon>Bacteria</taxon>
        <taxon>Pseudomonadati</taxon>
        <taxon>Planctomycetota</taxon>
        <taxon>Planctomycetia</taxon>
        <taxon>Isosphaerales</taxon>
        <taxon>Isosphaeraceae</taxon>
        <taxon>Singulisphaera</taxon>
    </lineage>
</organism>
<proteinExistence type="predicted"/>
<gene>
    <name evidence="1" type="ORF">V5E97_25225</name>
</gene>